<gene>
    <name evidence="11" type="ORF">SPPG_05012</name>
</gene>
<sequence length="533" mass="58247">MEMEAVTSSVPREGDKDGSTKRNVLKEMIQTLTQRLSKRTAKEPSPPTRRRRTMGDAEVGAVHRKSIKEKLRRLSSHKSIRRGSVSEAPVEPKVEDSTPRKGSLHDTLRPSRRGSSASSMGLGCVDAVPIIDEAGPSNWGSSLTIKADHAAPSGDVPRDGGDCHVDQGAATRKQVWTSSMDPLIEPSSGSCGPDTLEATGKNTTACAAPGVDGQPNKLTTSTRTMEPEPETHEIVIGGERRNATIDELTTLVAFGVVLPTMTDYRRIVSAQPAPSNVQGRRRSDSLGRQTLSDRQRTGEISLPDIPTTTPTSTAPARTRRNSLPTPGSFSALAPNTRGILKPTTRSEKESPSNRVTFNPSSKPTAPPATTRPRRNSDGNITIANENISRELPEFERLLKLRMTPAIFLKGEYIIRKREVGREMYFLSKGRVDVVSSDGKRQYSSIGQGSFFGELGVFFDIPRTASVRAVENCFCMVLSRTDLEQVLQGFPSIKEQFHKVVAQRMADVKARRECALVVQSRLNAAFSTIEEEDE</sequence>
<evidence type="ECO:0000256" key="6">
    <source>
        <dbReference type="ARBA" id="ARBA00023136"/>
    </source>
</evidence>
<dbReference type="PROSITE" id="PS50042">
    <property type="entry name" value="CNMP_BINDING_3"/>
    <property type="match status" value="1"/>
</dbReference>
<organism evidence="11 12">
    <name type="scientific">Spizellomyces punctatus (strain DAOM BR117)</name>
    <dbReference type="NCBI Taxonomy" id="645134"/>
    <lineage>
        <taxon>Eukaryota</taxon>
        <taxon>Fungi</taxon>
        <taxon>Fungi incertae sedis</taxon>
        <taxon>Chytridiomycota</taxon>
        <taxon>Chytridiomycota incertae sedis</taxon>
        <taxon>Chytridiomycetes</taxon>
        <taxon>Spizellomycetales</taxon>
        <taxon>Spizellomycetaceae</taxon>
        <taxon>Spizellomyces</taxon>
    </lineage>
</organism>
<dbReference type="eggNOG" id="KOG0500">
    <property type="taxonomic scope" value="Eukaryota"/>
</dbReference>
<keyword evidence="3" id="KW-0812">Transmembrane</keyword>
<evidence type="ECO:0000256" key="1">
    <source>
        <dbReference type="ARBA" id="ARBA00004141"/>
    </source>
</evidence>
<dbReference type="PANTHER" id="PTHR45638">
    <property type="entry name" value="CYCLIC NUCLEOTIDE-GATED CATION CHANNEL SUBUNIT A"/>
    <property type="match status" value="1"/>
</dbReference>
<evidence type="ECO:0000256" key="5">
    <source>
        <dbReference type="ARBA" id="ARBA00023065"/>
    </source>
</evidence>
<feature type="compositionally biased region" description="Basic and acidic residues" evidence="9">
    <location>
        <begin position="90"/>
        <end position="109"/>
    </location>
</feature>
<feature type="region of interest" description="Disordered" evidence="9">
    <location>
        <begin position="271"/>
        <end position="379"/>
    </location>
</feature>
<dbReference type="InterPro" id="IPR000595">
    <property type="entry name" value="cNMP-bd_dom"/>
</dbReference>
<dbReference type="EMBL" id="KQ257457">
    <property type="protein sequence ID" value="KNC99626.1"/>
    <property type="molecule type" value="Genomic_DNA"/>
</dbReference>
<feature type="compositionally biased region" description="Low complexity" evidence="9">
    <location>
        <begin position="306"/>
        <end position="316"/>
    </location>
</feature>
<dbReference type="GO" id="GO:0044877">
    <property type="term" value="F:protein-containing complex binding"/>
    <property type="evidence" value="ECO:0007669"/>
    <property type="project" value="TreeGrafter"/>
</dbReference>
<feature type="compositionally biased region" description="Polar residues" evidence="9">
    <location>
        <begin position="1"/>
        <end position="10"/>
    </location>
</feature>
<evidence type="ECO:0000256" key="4">
    <source>
        <dbReference type="ARBA" id="ARBA00022989"/>
    </source>
</evidence>
<dbReference type="PROSITE" id="PS00889">
    <property type="entry name" value="CNMP_BINDING_2"/>
    <property type="match status" value="1"/>
</dbReference>
<dbReference type="VEuPathDB" id="FungiDB:SPPG_05012"/>
<dbReference type="SUPFAM" id="SSF51206">
    <property type="entry name" value="cAMP-binding domain-like"/>
    <property type="match status" value="1"/>
</dbReference>
<dbReference type="PANTHER" id="PTHR45638:SF11">
    <property type="entry name" value="CYCLIC NUCLEOTIDE-GATED CATION CHANNEL SUBUNIT A"/>
    <property type="match status" value="1"/>
</dbReference>
<dbReference type="CDD" id="cd00038">
    <property type="entry name" value="CAP_ED"/>
    <property type="match status" value="1"/>
</dbReference>
<dbReference type="AlphaFoldDB" id="A0A0L0HF28"/>
<feature type="region of interest" description="Disordered" evidence="9">
    <location>
        <begin position="209"/>
        <end position="229"/>
    </location>
</feature>
<dbReference type="InterPro" id="IPR014710">
    <property type="entry name" value="RmlC-like_jellyroll"/>
</dbReference>
<feature type="compositionally biased region" description="Basic and acidic residues" evidence="9">
    <location>
        <begin position="281"/>
        <end position="297"/>
    </location>
</feature>
<dbReference type="RefSeq" id="XP_016607666.1">
    <property type="nucleotide sequence ID" value="XM_016753252.1"/>
</dbReference>
<dbReference type="Proteomes" id="UP000053201">
    <property type="component" value="Unassembled WGS sequence"/>
</dbReference>
<keyword evidence="7" id="KW-1071">Ligand-gated ion channel</keyword>
<reference evidence="11 12" key="1">
    <citation type="submission" date="2009-08" db="EMBL/GenBank/DDBJ databases">
        <title>The Genome Sequence of Spizellomyces punctatus strain DAOM BR117.</title>
        <authorList>
            <consortium name="The Broad Institute Genome Sequencing Platform"/>
            <person name="Russ C."/>
            <person name="Cuomo C."/>
            <person name="Shea T."/>
            <person name="Young S.K."/>
            <person name="Zeng Q."/>
            <person name="Koehrsen M."/>
            <person name="Haas B."/>
            <person name="Borodovsky M."/>
            <person name="Guigo R."/>
            <person name="Alvarado L."/>
            <person name="Berlin A."/>
            <person name="Bochicchio J."/>
            <person name="Borenstein D."/>
            <person name="Chapman S."/>
            <person name="Chen Z."/>
            <person name="Engels R."/>
            <person name="Freedman E."/>
            <person name="Gellesch M."/>
            <person name="Goldberg J."/>
            <person name="Griggs A."/>
            <person name="Gujja S."/>
            <person name="Heiman D."/>
            <person name="Hepburn T."/>
            <person name="Howarth C."/>
            <person name="Jen D."/>
            <person name="Larson L."/>
            <person name="Lewis B."/>
            <person name="Mehta T."/>
            <person name="Park D."/>
            <person name="Pearson M."/>
            <person name="Roberts A."/>
            <person name="Saif S."/>
            <person name="Shenoy N."/>
            <person name="Sisk P."/>
            <person name="Stolte C."/>
            <person name="Sykes S."/>
            <person name="Thomson T."/>
            <person name="Walk T."/>
            <person name="White J."/>
            <person name="Yandava C."/>
            <person name="Burger G."/>
            <person name="Gray M.W."/>
            <person name="Holland P.W.H."/>
            <person name="King N."/>
            <person name="Lang F.B.F."/>
            <person name="Roger A.J."/>
            <person name="Ruiz-Trillo I."/>
            <person name="Lander E."/>
            <person name="Nusbaum C."/>
        </authorList>
    </citation>
    <scope>NUCLEOTIDE SEQUENCE [LARGE SCALE GENOMIC DNA]</scope>
    <source>
        <strain evidence="11 12">DAOM BR117</strain>
    </source>
</reference>
<evidence type="ECO:0000256" key="8">
    <source>
        <dbReference type="ARBA" id="ARBA00023303"/>
    </source>
</evidence>
<feature type="compositionally biased region" description="Basic residues" evidence="9">
    <location>
        <begin position="62"/>
        <end position="81"/>
    </location>
</feature>
<keyword evidence="6" id="KW-0472">Membrane</keyword>
<evidence type="ECO:0000259" key="10">
    <source>
        <dbReference type="PROSITE" id="PS50042"/>
    </source>
</evidence>
<feature type="domain" description="Cyclic nucleotide-binding" evidence="10">
    <location>
        <begin position="402"/>
        <end position="503"/>
    </location>
</feature>
<keyword evidence="4" id="KW-1133">Transmembrane helix</keyword>
<dbReference type="InterPro" id="IPR018488">
    <property type="entry name" value="cNMP-bd_CS"/>
</dbReference>
<dbReference type="GO" id="GO:0005221">
    <property type="term" value="F:intracellularly cyclic nucleotide-activated monoatomic cation channel activity"/>
    <property type="evidence" value="ECO:0007669"/>
    <property type="project" value="InterPro"/>
</dbReference>
<protein>
    <recommendedName>
        <fullName evidence="10">Cyclic nucleotide-binding domain-containing protein</fullName>
    </recommendedName>
</protein>
<evidence type="ECO:0000256" key="2">
    <source>
        <dbReference type="ARBA" id="ARBA00022448"/>
    </source>
</evidence>
<evidence type="ECO:0000256" key="3">
    <source>
        <dbReference type="ARBA" id="ARBA00022692"/>
    </source>
</evidence>
<keyword evidence="2" id="KW-0813">Transport</keyword>
<dbReference type="SMART" id="SM00100">
    <property type="entry name" value="cNMP"/>
    <property type="match status" value="1"/>
</dbReference>
<keyword evidence="8" id="KW-0407">Ion channel</keyword>
<dbReference type="InParanoid" id="A0A0L0HF28"/>
<feature type="compositionally biased region" description="Polar residues" evidence="9">
    <location>
        <begin position="352"/>
        <end position="362"/>
    </location>
</feature>
<proteinExistence type="predicted"/>
<keyword evidence="12" id="KW-1185">Reference proteome</keyword>
<feature type="region of interest" description="Disordered" evidence="9">
    <location>
        <begin position="1"/>
        <end position="121"/>
    </location>
</feature>
<name>A0A0L0HF28_SPIPD</name>
<dbReference type="GeneID" id="27688432"/>
<evidence type="ECO:0000313" key="11">
    <source>
        <dbReference type="EMBL" id="KNC99626.1"/>
    </source>
</evidence>
<evidence type="ECO:0000256" key="7">
    <source>
        <dbReference type="ARBA" id="ARBA00023286"/>
    </source>
</evidence>
<accession>A0A0L0HF28</accession>
<dbReference type="InterPro" id="IPR018490">
    <property type="entry name" value="cNMP-bd_dom_sf"/>
</dbReference>
<dbReference type="GO" id="GO:0016020">
    <property type="term" value="C:membrane"/>
    <property type="evidence" value="ECO:0007669"/>
    <property type="project" value="UniProtKB-SubCell"/>
</dbReference>
<evidence type="ECO:0000313" key="12">
    <source>
        <dbReference type="Proteomes" id="UP000053201"/>
    </source>
</evidence>
<dbReference type="InterPro" id="IPR050866">
    <property type="entry name" value="CNG_cation_channel"/>
</dbReference>
<dbReference type="OrthoDB" id="421226at2759"/>
<dbReference type="Pfam" id="PF00027">
    <property type="entry name" value="cNMP_binding"/>
    <property type="match status" value="1"/>
</dbReference>
<dbReference type="STRING" id="645134.A0A0L0HF28"/>
<keyword evidence="5" id="KW-0406">Ion transport</keyword>
<evidence type="ECO:0000256" key="9">
    <source>
        <dbReference type="SAM" id="MobiDB-lite"/>
    </source>
</evidence>
<dbReference type="Gene3D" id="2.60.120.10">
    <property type="entry name" value="Jelly Rolls"/>
    <property type="match status" value="1"/>
</dbReference>
<comment type="subcellular location">
    <subcellularLocation>
        <location evidence="1">Membrane</location>
        <topology evidence="1">Multi-pass membrane protein</topology>
    </subcellularLocation>
</comment>